<dbReference type="InterPro" id="IPR001810">
    <property type="entry name" value="F-box_dom"/>
</dbReference>
<dbReference type="SUPFAM" id="SSF81383">
    <property type="entry name" value="F-box domain"/>
    <property type="match status" value="1"/>
</dbReference>
<dbReference type="InParanoid" id="V4VAI1"/>
<dbReference type="KEGG" id="cic:CICLE_v10033692mg"/>
<dbReference type="InterPro" id="IPR006527">
    <property type="entry name" value="F-box-assoc_dom_typ1"/>
</dbReference>
<dbReference type="PANTHER" id="PTHR31672">
    <property type="entry name" value="BNACNNG10540D PROTEIN"/>
    <property type="match status" value="1"/>
</dbReference>
<dbReference type="PANTHER" id="PTHR31672:SF13">
    <property type="entry name" value="F-BOX PROTEIN CPR30-LIKE"/>
    <property type="match status" value="1"/>
</dbReference>
<name>V4VAI1_CITCL</name>
<dbReference type="InterPro" id="IPR017451">
    <property type="entry name" value="F-box-assoc_interact_dom"/>
</dbReference>
<protein>
    <recommendedName>
        <fullName evidence="1">F-box domain-containing protein</fullName>
    </recommendedName>
</protein>
<dbReference type="Pfam" id="PF07734">
    <property type="entry name" value="FBA_1"/>
    <property type="match status" value="1"/>
</dbReference>
<dbReference type="PROSITE" id="PS50181">
    <property type="entry name" value="FBOX"/>
    <property type="match status" value="1"/>
</dbReference>
<organism evidence="2 3">
    <name type="scientific">Citrus clementina</name>
    <name type="common">Clementine</name>
    <name type="synonym">Citrus deliciosa x Citrus sinensis</name>
    <dbReference type="NCBI Taxonomy" id="85681"/>
    <lineage>
        <taxon>Eukaryota</taxon>
        <taxon>Viridiplantae</taxon>
        <taxon>Streptophyta</taxon>
        <taxon>Embryophyta</taxon>
        <taxon>Tracheophyta</taxon>
        <taxon>Spermatophyta</taxon>
        <taxon>Magnoliopsida</taxon>
        <taxon>eudicotyledons</taxon>
        <taxon>Gunneridae</taxon>
        <taxon>Pentapetalae</taxon>
        <taxon>rosids</taxon>
        <taxon>malvids</taxon>
        <taxon>Sapindales</taxon>
        <taxon>Rutaceae</taxon>
        <taxon>Aurantioideae</taxon>
        <taxon>Citrus</taxon>
    </lineage>
</organism>
<dbReference type="EMBL" id="KI536726">
    <property type="protein sequence ID" value="ESR49239.1"/>
    <property type="molecule type" value="Genomic_DNA"/>
</dbReference>
<gene>
    <name evidence="2" type="ORF">CICLE_v10033692mg</name>
</gene>
<evidence type="ECO:0000313" key="3">
    <source>
        <dbReference type="Proteomes" id="UP000030687"/>
    </source>
</evidence>
<dbReference type="InterPro" id="IPR036047">
    <property type="entry name" value="F-box-like_dom_sf"/>
</dbReference>
<proteinExistence type="predicted"/>
<dbReference type="InterPro" id="IPR050796">
    <property type="entry name" value="SCF_F-box_component"/>
</dbReference>
<evidence type="ECO:0000259" key="1">
    <source>
        <dbReference type="PROSITE" id="PS50181"/>
    </source>
</evidence>
<dbReference type="AlphaFoldDB" id="V4VAI1"/>
<dbReference type="Proteomes" id="UP000030687">
    <property type="component" value="Unassembled WGS sequence"/>
</dbReference>
<dbReference type="Gramene" id="ESR49239">
    <property type="protein sequence ID" value="ESR49239"/>
    <property type="gene ID" value="CICLE_v10033692mg"/>
</dbReference>
<dbReference type="NCBIfam" id="TIGR01640">
    <property type="entry name" value="F_box_assoc_1"/>
    <property type="match status" value="1"/>
</dbReference>
<accession>V4VAI1</accession>
<feature type="domain" description="F-box" evidence="1">
    <location>
        <begin position="1"/>
        <end position="45"/>
    </location>
</feature>
<sequence>MMLNLLPREILFEILSLLPVKFLPRVKCLCKALLCLILDPIFANVLASRGPKILISSSSGLKSLDCSKASFTFQRALTNLNFPPSYDKIINFSSIEIEGSCNGLKLPDLVLNLIGDVLMWGFGYDSSINDYKVVCATIASSRRHCCDPDSDYRYCILATKTDSWRELIYDDRLPQCSSAYCSHYDLPQGSLLNGTLHWLIDCYHSSLRISAFDLKEEQFSELPMPKIETPIHFRTFLWPMKEYGVESRWQKLFKLAENFREINFHYSLRPLCFIAKLRADQDDEVVFLNNEEKLIRFKPKYRSTLERLIICGYRIAQAIPYEESLVSPNVLG</sequence>
<reference evidence="2 3" key="1">
    <citation type="submission" date="2013-10" db="EMBL/GenBank/DDBJ databases">
        <authorList>
            <consortium name="International Citrus Genome Consortium"/>
            <person name="Jenkins J."/>
            <person name="Schmutz J."/>
            <person name="Prochnik S."/>
            <person name="Rokhsar D."/>
            <person name="Gmitter F."/>
            <person name="Ollitrault P."/>
            <person name="Machado M."/>
            <person name="Talon M."/>
            <person name="Wincker P."/>
            <person name="Jaillon O."/>
            <person name="Morgante M."/>
        </authorList>
    </citation>
    <scope>NUCLEOTIDE SEQUENCE</scope>
    <source>
        <strain evidence="3">cv. Clemenules</strain>
    </source>
</reference>
<evidence type="ECO:0000313" key="2">
    <source>
        <dbReference type="EMBL" id="ESR49239.1"/>
    </source>
</evidence>
<keyword evidence="3" id="KW-1185">Reference proteome</keyword>
<dbReference type="Pfam" id="PF00646">
    <property type="entry name" value="F-box"/>
    <property type="match status" value="1"/>
</dbReference>